<feature type="binding site" evidence="2">
    <location>
        <position position="409"/>
    </location>
    <ligand>
        <name>Mg(2+)</name>
        <dbReference type="ChEBI" id="CHEBI:18420"/>
    </ligand>
</feature>
<sequence length="468" mass="51173">MSVRCCRSCASTGCRPTTSTVFSPPSPRPRPPSPNGIAMSHRSRQLRVSSLARVEGEGALRVVIDDGVVARAELNIYEPPRFFEAFLRGRGYTEPPDITARICGICPVAYQTSACNALEQICGVELDPPLLALRRLLYCGEWISSHALHIHLLHIPDFLGYPDAITLAADHRDLVEQGLALKKAGNALLELIGGRPIHPINVRVGGFYSTPGRVDLALLAEQLRRALDYAIHTVQWAAGFDYPDLELDHDLLAATAPDRYAIENGIVHTSTGLSFPPEEFAAHVVERQVPHSTALHAELDGRRYLTGPLARYTLNYEQLSPLAKEMAAQAGLGTVCRNPFRSILVRAVEVVYAVEEALRIIDDYEMPARPAVPAEARAGIGHGVTEAPRGLLYHRYQVDADGIVRAANIVPPTSQNQAAIEDDLRRVVAANLDLDDAALTALCERTIRNYDPCISCSAHFLELEVVGR</sequence>
<reference evidence="4 5" key="1">
    <citation type="journal article" date="2019" name="ACS Chem. Biol.">
        <title>Identification and Mobilization of a Cryptic Antibiotic Biosynthesis Gene Locus from a Human-Pathogenic Nocardia Isolate.</title>
        <authorList>
            <person name="Herisse M."/>
            <person name="Ishida K."/>
            <person name="Porter J.L."/>
            <person name="Howden B."/>
            <person name="Hertweck C."/>
            <person name="Stinear T.P."/>
            <person name="Pidot S.J."/>
        </authorList>
    </citation>
    <scope>NUCLEOTIDE SEQUENCE [LARGE SCALE GENOMIC DNA]</scope>
    <source>
        <strain evidence="4 5">AUSMDU00012717</strain>
    </source>
</reference>
<evidence type="ECO:0000313" key="5">
    <source>
        <dbReference type="Proteomes" id="UP000503540"/>
    </source>
</evidence>
<dbReference type="InterPro" id="IPR018194">
    <property type="entry name" value="Ni-dep_hyd_lsu_Ni_BS"/>
</dbReference>
<feature type="binding site" evidence="2">
    <location>
        <position position="456"/>
    </location>
    <ligand>
        <name>Fe cation</name>
        <dbReference type="ChEBI" id="CHEBI:24875"/>
    </ligand>
</feature>
<feature type="binding site" evidence="2">
    <location>
        <position position="106"/>
    </location>
    <ligand>
        <name>Fe cation</name>
        <dbReference type="ChEBI" id="CHEBI:24875"/>
    </ligand>
</feature>
<keyword evidence="2" id="KW-0460">Magnesium</keyword>
<dbReference type="AlphaFoldDB" id="A0A6G9YDY4"/>
<keyword evidence="2" id="KW-0533">Nickel</keyword>
<comment type="cofactor">
    <cofactor evidence="2">
        <name>Ni(2+)</name>
        <dbReference type="ChEBI" id="CHEBI:49786"/>
    </cofactor>
</comment>
<dbReference type="Gene3D" id="1.10.645.10">
    <property type="entry name" value="Cytochrome-c3 Hydrogenase, chain B"/>
    <property type="match status" value="1"/>
</dbReference>
<dbReference type="Proteomes" id="UP000503540">
    <property type="component" value="Chromosome"/>
</dbReference>
<keyword evidence="2" id="KW-0479">Metal-binding</keyword>
<feature type="region of interest" description="Disordered" evidence="3">
    <location>
        <begin position="11"/>
        <end position="40"/>
    </location>
</feature>
<dbReference type="GO" id="GO:0008901">
    <property type="term" value="F:ferredoxin hydrogenase activity"/>
    <property type="evidence" value="ECO:0007669"/>
    <property type="project" value="InterPro"/>
</dbReference>
<dbReference type="PANTHER" id="PTHR43600:SF4">
    <property type="entry name" value="CYTOSOLIC NIFE-HYDROGENASE, ALPHA SUBUNIT"/>
    <property type="match status" value="1"/>
</dbReference>
<feature type="compositionally biased region" description="Pro residues" evidence="3">
    <location>
        <begin position="24"/>
        <end position="34"/>
    </location>
</feature>
<dbReference type="PANTHER" id="PTHR43600">
    <property type="entry name" value="COENZYME F420 HYDROGENASE, SUBUNIT ALPHA"/>
    <property type="match status" value="1"/>
</dbReference>
<comment type="cofactor">
    <cofactor evidence="2">
        <name>Fe cation</name>
        <dbReference type="ChEBI" id="CHEBI:24875"/>
    </cofactor>
</comment>
<keyword evidence="1" id="KW-0560">Oxidoreductase</keyword>
<dbReference type="PROSITE" id="PS00508">
    <property type="entry name" value="NI_HGENASE_L_2"/>
    <property type="match status" value="1"/>
</dbReference>
<feature type="binding site" evidence="2">
    <location>
        <position position="106"/>
    </location>
    <ligand>
        <name>Ni(2+)</name>
        <dbReference type="ChEBI" id="CHEBI:49786"/>
    </ligand>
</feature>
<evidence type="ECO:0000256" key="1">
    <source>
        <dbReference type="ARBA" id="ARBA00023002"/>
    </source>
</evidence>
<evidence type="ECO:0000313" key="4">
    <source>
        <dbReference type="EMBL" id="QIS11340.1"/>
    </source>
</evidence>
<keyword evidence="5" id="KW-1185">Reference proteome</keyword>
<feature type="binding site" evidence="2">
    <location>
        <position position="459"/>
    </location>
    <ligand>
        <name>Mg(2+)</name>
        <dbReference type="ChEBI" id="CHEBI:18420"/>
    </ligand>
</feature>
<feature type="binding site" evidence="2">
    <location>
        <position position="84"/>
    </location>
    <ligand>
        <name>Ni(2+)</name>
        <dbReference type="ChEBI" id="CHEBI:49786"/>
    </ligand>
</feature>
<dbReference type="InterPro" id="IPR029014">
    <property type="entry name" value="NiFe-Hase_large"/>
</dbReference>
<name>A0A6G9YDY4_9NOCA</name>
<feature type="binding site" evidence="2">
    <location>
        <position position="453"/>
    </location>
    <ligand>
        <name>Ni(2+)</name>
        <dbReference type="ChEBI" id="CHEBI:49786"/>
    </ligand>
</feature>
<feature type="binding site" evidence="2">
    <location>
        <position position="103"/>
    </location>
    <ligand>
        <name>Ni(2+)</name>
        <dbReference type="ChEBI" id="CHEBI:49786"/>
    </ligand>
</feature>
<dbReference type="SUPFAM" id="SSF56762">
    <property type="entry name" value="HydB/Nqo4-like"/>
    <property type="match status" value="1"/>
</dbReference>
<organism evidence="4 5">
    <name type="scientific">Nocardia arthritidis</name>
    <dbReference type="NCBI Taxonomy" id="228602"/>
    <lineage>
        <taxon>Bacteria</taxon>
        <taxon>Bacillati</taxon>
        <taxon>Actinomycetota</taxon>
        <taxon>Actinomycetes</taxon>
        <taxon>Mycobacteriales</taxon>
        <taxon>Nocardiaceae</taxon>
        <taxon>Nocardia</taxon>
    </lineage>
</organism>
<keyword evidence="2" id="KW-0408">Iron</keyword>
<protein>
    <submittedName>
        <fullName evidence="4">Ni/Fe hydrogenase subunit alpha</fullName>
    </submittedName>
</protein>
<dbReference type="EMBL" id="CP046172">
    <property type="protein sequence ID" value="QIS11340.1"/>
    <property type="molecule type" value="Genomic_DNA"/>
</dbReference>
<evidence type="ECO:0000256" key="2">
    <source>
        <dbReference type="PIRSR" id="PIRSR601501-1"/>
    </source>
</evidence>
<dbReference type="Pfam" id="PF00374">
    <property type="entry name" value="NiFeSe_Hases"/>
    <property type="match status" value="2"/>
</dbReference>
<gene>
    <name evidence="4" type="ORF">F5544_17320</name>
</gene>
<dbReference type="KEGG" id="nah:F5544_17320"/>
<evidence type="ECO:0000256" key="3">
    <source>
        <dbReference type="SAM" id="MobiDB-lite"/>
    </source>
</evidence>
<dbReference type="InterPro" id="IPR001501">
    <property type="entry name" value="Ni-dep_hyd_lsu"/>
</dbReference>
<dbReference type="GO" id="GO:0016151">
    <property type="term" value="F:nickel cation binding"/>
    <property type="evidence" value="ECO:0007669"/>
    <property type="project" value="InterPro"/>
</dbReference>
<proteinExistence type="predicted"/>
<accession>A0A6G9YDY4</accession>